<keyword evidence="6" id="KW-1185">Reference proteome</keyword>
<dbReference type="Pfam" id="PF11894">
    <property type="entry name" value="Nup192"/>
    <property type="match status" value="1"/>
</dbReference>
<comment type="subcellular location">
    <subcellularLocation>
        <location evidence="1">Nucleus</location>
    </subcellularLocation>
</comment>
<keyword evidence="4" id="KW-0539">Nucleus</keyword>
<comment type="caution">
    <text evidence="5">The sequence shown here is derived from an EMBL/GenBank/DDBJ whole genome shotgun (WGS) entry which is preliminary data.</text>
</comment>
<dbReference type="EMBL" id="CAWUHB010000006">
    <property type="protein sequence ID" value="CAK7213139.1"/>
    <property type="molecule type" value="Genomic_DNA"/>
</dbReference>
<dbReference type="Proteomes" id="UP001642405">
    <property type="component" value="Unassembled WGS sequence"/>
</dbReference>
<accession>A0ABP0B0U3</accession>
<evidence type="ECO:0000256" key="3">
    <source>
        <dbReference type="ARBA" id="ARBA00022448"/>
    </source>
</evidence>
<protein>
    <recommendedName>
        <fullName evidence="7">Nuclear pore complex subunit Nup192</fullName>
    </recommendedName>
</protein>
<dbReference type="PANTHER" id="PTHR31344">
    <property type="entry name" value="NUCLEAR PORE COMPLEX PROTEIN NUP205"/>
    <property type="match status" value="1"/>
</dbReference>
<proteinExistence type="inferred from homology"/>
<evidence type="ECO:0000313" key="5">
    <source>
        <dbReference type="EMBL" id="CAK7213139.1"/>
    </source>
</evidence>
<keyword evidence="3" id="KW-0813">Transport</keyword>
<sequence length="1739" mass="192370">MADASTLEALQALHRELVAVSEHRYDSLEALDAGLQDHAAAFQNLIDKKPRKSESRKAVESGKIAIGGEEYSINREFQEYTLQLADELDLDEIETAGILLDSEDDLVTLGRPLLACGLIRFHQQRKYLLDCARLCIRLADDQELDPELQTVLADYVSQNIYRVPGPGQALPPAESRIVTRCMAAMQGIRTWLQRLSDRATAASVLQETQSPAIKEMFDFSRLSLVQQHEAVAMILYGAVAKRHVEAKDFCDFLVFLQRWERYDTLLLHFFPTLALYIRLFGSPDGVSDLSQARRLSDVVSKREDDGVWQIPALRAAICAWWIAEYSGWYMDDLDIPLDHIDVDKEDEERADMFADCLKDGALDFILSVSADVAVRDFQDPTPSGVQLWIQRTCPPLAADAVPVSEFFRVSVLEQLENFVDAFISNLPDVIRQLRVDEDEQRQLSQSHEQSLELERFLLVISHAYEGRSDAGEAFWADPESNLAGFMQWASHRASTPLVSAFCEMLRSISSNEAAANAAHEFLLDEANSGTSSAARIKRSQSLTWMQVVKELEFFTARIRAHTNPVPALTYRNGKPSDDQEEAEPESAIMLQCYLRLIARICANSHAARLWLLRSKEFSLVGILLQLASLPVPGPLRACIFTALRALLADKTLEISYIMWNCLDDYMAGVYAVQQPHMSLAATSPSSYMEGFLGEVGQGFEQPYALVQFLLALAMPSVDQSSLNDALPFPESIGSATRMPGIEPYVDFVLETVLGKLSRDASTRTSNSSSSNNNKQHQQTLRLSALDFALTCLDTFNEDLILIANDTAIPVDNIIATSDLAAYVKMHPFARVMEWVYNHNVVEAVFAAIHEDPGEIGNAAPDSPLILGIIRAVELITKILDLQDTYLDLVRQVIRIKLGERHKPVSATYSFFEEAIANHLDLIVDLGNCCGLGHPSLTLACLKLLEKISVSPKVISAWNPGPGRHAHRNKAIVALEKDDEADVISGVFVSEMITPLDLGLEAASPNYAIKTFILDFLYACLQASPDRPTIAHLLLGFKCGVDSLSVESGGSFDNRTSLFHNLIRMLLEAPFGDDNMGMRHWLILLKHKVVRIFQVLWRSSLSSAIVLADLRENDFAFHLLVREVVLNQEMPWDGISSMAPDFPTTEASVGFIEFWALRAMTLEYVGIELCSVSQNRLPSLKRRIFDALNGKVVDDNNEPIDIPTVFDLYDFLSSNSSTSNWDIPAPHFKRLRDLDLRAAMVDEAAVGVAVSAAAATTTDNTTLYDLDKAREIVLLKTAETVKASGLVDKALDELRDEMHREEAMLLEYLAFLNRQKQLGSNLQVVLHAWAKLLLVMFEANEFAGAAQVAFLLQALQAILPGLEASSAENPLQAFELAKLAEVLLYKLFAEKGLANGGGFDTKTNGNGNGNSNSNGDSIIGKALGANNNSAVAMPDKDGRQMSSLVSDKLFQLFQICLFATCKWVGSPELRAIYYNICYRYVAGILDKDNRGFLPAGWHKANKAVSVCGERVLNVVCDDAYGSDSSTCQTAALVLLGALVRLGEHEHDTHVVETLNRLNFIGVLVDSLKTTLQDGLAILQSGRADHRMAQDAKLALLLQLCQTRDGATYTLHANLFRAIELSGLFSADPELQVDPSNTAALTQHYSLLVQVARVIGAAVVSRGSHNILQGQRFLTEHRMLVMHVLKRSAGIGPSSSAPALDERVEDLAEAFMVLIVATDFLEFEDQAPVQPQKNPTRVLFH</sequence>
<reference evidence="5 6" key="1">
    <citation type="submission" date="2024-01" db="EMBL/GenBank/DDBJ databases">
        <authorList>
            <person name="Allen C."/>
            <person name="Tagirdzhanova G."/>
        </authorList>
    </citation>
    <scope>NUCLEOTIDE SEQUENCE [LARGE SCALE GENOMIC DNA]</scope>
</reference>
<gene>
    <name evidence="5" type="ORF">SCUCBS95973_001699</name>
</gene>
<organism evidence="5 6">
    <name type="scientific">Sporothrix curviconia</name>
    <dbReference type="NCBI Taxonomy" id="1260050"/>
    <lineage>
        <taxon>Eukaryota</taxon>
        <taxon>Fungi</taxon>
        <taxon>Dikarya</taxon>
        <taxon>Ascomycota</taxon>
        <taxon>Pezizomycotina</taxon>
        <taxon>Sordariomycetes</taxon>
        <taxon>Sordariomycetidae</taxon>
        <taxon>Ophiostomatales</taxon>
        <taxon>Ophiostomataceae</taxon>
        <taxon>Sporothrix</taxon>
    </lineage>
</organism>
<evidence type="ECO:0000256" key="4">
    <source>
        <dbReference type="ARBA" id="ARBA00023242"/>
    </source>
</evidence>
<name>A0ABP0B0U3_9PEZI</name>
<evidence type="ECO:0000256" key="2">
    <source>
        <dbReference type="ARBA" id="ARBA00005892"/>
    </source>
</evidence>
<evidence type="ECO:0008006" key="7">
    <source>
        <dbReference type="Google" id="ProtNLM"/>
    </source>
</evidence>
<dbReference type="InterPro" id="IPR021827">
    <property type="entry name" value="Nup186/Nup192/Nup205"/>
</dbReference>
<evidence type="ECO:0000256" key="1">
    <source>
        <dbReference type="ARBA" id="ARBA00004123"/>
    </source>
</evidence>
<comment type="similarity">
    <text evidence="2">Belongs to the NUP186/NUP192/NUP205 family.</text>
</comment>
<evidence type="ECO:0000313" key="6">
    <source>
        <dbReference type="Proteomes" id="UP001642405"/>
    </source>
</evidence>
<dbReference type="PANTHER" id="PTHR31344:SF0">
    <property type="entry name" value="NUCLEAR PORE COMPLEX PROTEIN NUP205"/>
    <property type="match status" value="1"/>
</dbReference>